<comment type="caution">
    <text evidence="1">The sequence shown here is derived from an EMBL/GenBank/DDBJ whole genome shotgun (WGS) entry which is preliminary data.</text>
</comment>
<accession>A0ABW4EA83</accession>
<dbReference type="Gene3D" id="3.40.91.30">
    <property type="match status" value="1"/>
</dbReference>
<dbReference type="InterPro" id="IPR009414">
    <property type="entry name" value="DUF1064"/>
</dbReference>
<dbReference type="EMBL" id="JBHTON010000028">
    <property type="protein sequence ID" value="MFD1485370.1"/>
    <property type="molecule type" value="Genomic_DNA"/>
</dbReference>
<evidence type="ECO:0000313" key="2">
    <source>
        <dbReference type="Proteomes" id="UP001597252"/>
    </source>
</evidence>
<protein>
    <submittedName>
        <fullName evidence="1">DUF1064 domain-containing protein</fullName>
    </submittedName>
</protein>
<gene>
    <name evidence="1" type="ORF">ACFQ5J_09025</name>
</gene>
<proteinExistence type="predicted"/>
<dbReference type="Proteomes" id="UP001597252">
    <property type="component" value="Unassembled WGS sequence"/>
</dbReference>
<organism evidence="1 2">
    <name type="scientific">Lacticaseibacillus baoqingensis</name>
    <dbReference type="NCBI Taxonomy" id="2486013"/>
    <lineage>
        <taxon>Bacteria</taxon>
        <taxon>Bacillati</taxon>
        <taxon>Bacillota</taxon>
        <taxon>Bacilli</taxon>
        <taxon>Lactobacillales</taxon>
        <taxon>Lactobacillaceae</taxon>
        <taxon>Lacticaseibacillus</taxon>
    </lineage>
</organism>
<keyword evidence="2" id="KW-1185">Reference proteome</keyword>
<dbReference type="Pfam" id="PF06356">
    <property type="entry name" value="DUF1064"/>
    <property type="match status" value="1"/>
</dbReference>
<reference evidence="2" key="1">
    <citation type="journal article" date="2019" name="Int. J. Syst. Evol. Microbiol.">
        <title>The Global Catalogue of Microorganisms (GCM) 10K type strain sequencing project: providing services to taxonomists for standard genome sequencing and annotation.</title>
        <authorList>
            <consortium name="The Broad Institute Genomics Platform"/>
            <consortium name="The Broad Institute Genome Sequencing Center for Infectious Disease"/>
            <person name="Wu L."/>
            <person name="Ma J."/>
        </authorList>
    </citation>
    <scope>NUCLEOTIDE SEQUENCE [LARGE SCALE GENOMIC DNA]</scope>
    <source>
        <strain evidence="2">CCM 8903</strain>
    </source>
</reference>
<sequence>MRGYKPIRGASKYHARQAFASDGTKCASRAEARYYDHLLFTHADFNYQQRFEIVPKFTCNGKRYAHRVYTPDFVIYEDYKITKVVDVKGGNATMTADARLRMMMFMQKYDMPVTIAEYDSRSGLFVEKQA</sequence>
<dbReference type="RefSeq" id="WP_125751520.1">
    <property type="nucleotide sequence ID" value="NZ_JBHTON010000028.1"/>
</dbReference>
<evidence type="ECO:0000313" key="1">
    <source>
        <dbReference type="EMBL" id="MFD1485370.1"/>
    </source>
</evidence>
<name>A0ABW4EA83_9LACO</name>